<dbReference type="GO" id="GO:0005739">
    <property type="term" value="C:mitochondrion"/>
    <property type="evidence" value="ECO:0007669"/>
    <property type="project" value="TreeGrafter"/>
</dbReference>
<dbReference type="Pfam" id="PF03435">
    <property type="entry name" value="Sacchrp_dh_NADP"/>
    <property type="match status" value="1"/>
</dbReference>
<feature type="domain" description="Saccharopine dehydrogenase NADP binding" evidence="3">
    <location>
        <begin position="10"/>
        <end position="143"/>
    </location>
</feature>
<evidence type="ECO:0000259" key="3">
    <source>
        <dbReference type="Pfam" id="PF03435"/>
    </source>
</evidence>
<dbReference type="InterPro" id="IPR005097">
    <property type="entry name" value="Sacchrp_dh_NADP-bd"/>
</dbReference>
<feature type="transmembrane region" description="Helical" evidence="2">
    <location>
        <begin position="275"/>
        <end position="294"/>
    </location>
</feature>
<reference evidence="4" key="1">
    <citation type="submission" date="2021-01" db="EMBL/GenBank/DDBJ databases">
        <authorList>
            <person name="Li R."/>
            <person name="Bekaert M."/>
        </authorList>
    </citation>
    <scope>NUCLEOTIDE SEQUENCE</scope>
    <source>
        <strain evidence="4">Farmed</strain>
    </source>
</reference>
<dbReference type="PANTHER" id="PTHR12286:SF5">
    <property type="entry name" value="SACCHAROPINE DEHYDROGENASE-LIKE OXIDOREDUCTASE"/>
    <property type="match status" value="1"/>
</dbReference>
<dbReference type="Proteomes" id="UP000597762">
    <property type="component" value="Unassembled WGS sequence"/>
</dbReference>
<comment type="similarity">
    <text evidence="1">Belongs to the saccharopine dehydrogenase family.</text>
</comment>
<name>A0A812BYT7_ACAPH</name>
<accession>A0A812BYT7</accession>
<evidence type="ECO:0000256" key="2">
    <source>
        <dbReference type="SAM" id="Phobius"/>
    </source>
</evidence>
<proteinExistence type="inferred from homology"/>
<sequence>MASGGRQYDIVVFGASSFTGQFIVEELARVAGEERIKWAIAGRNMEKLQEVLKKATDNLAKDYNNIPIVIADALNEESLNVMCKQTKLVLNVCGPFAHLGENVVRACIENKTHYVDVSGEVIFLENMQLKYNSMAKENKVYVVGSCGFRCLPVEMGVMFTSQKFDGDLNSLEAYLSTSGPVKYNTSTFESQVYGFQTRHELKPLRKALFSSVEYYKPQHVVKAKSGLFYDKNSSKYCSSWPDAYKSVLYRSQRFLYENNQIRPIQCALYVCHDSLLIIIIFLITGFIMNFLANFSWGRALLLKYPGFFSGGLAQSGGPTESQINNSAFSVNFYGKGYPSRTKESEPHEDQPDKAITTRVLGPDPGYLTTAICVVQAALVVLKENEKIPDQGGVLSPAAAFRNTGLVNRLTKRNLKFEIVDGEKAEDTTAPDCPSIEKTTAGATSLKSKTSVTPKYKLDITG</sequence>
<dbReference type="Gene3D" id="3.40.50.720">
    <property type="entry name" value="NAD(P)-binding Rossmann-like Domain"/>
    <property type="match status" value="1"/>
</dbReference>
<dbReference type="PANTHER" id="PTHR12286">
    <property type="entry name" value="SACCHAROPINE DEHYDROGENASE-LIKE OXIDOREDUCTASE"/>
    <property type="match status" value="1"/>
</dbReference>
<keyword evidence="2" id="KW-0812">Transmembrane</keyword>
<dbReference type="GO" id="GO:0009247">
    <property type="term" value="P:glycolipid biosynthetic process"/>
    <property type="evidence" value="ECO:0007669"/>
    <property type="project" value="TreeGrafter"/>
</dbReference>
<dbReference type="InterPro" id="IPR051276">
    <property type="entry name" value="Saccharopine_DH-like_oxidrdct"/>
</dbReference>
<protein>
    <recommendedName>
        <fullName evidence="3">Saccharopine dehydrogenase NADP binding domain-containing protein</fullName>
    </recommendedName>
</protein>
<keyword evidence="5" id="KW-1185">Reference proteome</keyword>
<keyword evidence="2" id="KW-1133">Transmembrane helix</keyword>
<evidence type="ECO:0000313" key="4">
    <source>
        <dbReference type="EMBL" id="CAE1248350.1"/>
    </source>
</evidence>
<dbReference type="AlphaFoldDB" id="A0A812BYT7"/>
<evidence type="ECO:0000256" key="1">
    <source>
        <dbReference type="ARBA" id="ARBA00038048"/>
    </source>
</evidence>
<dbReference type="GO" id="GO:0005886">
    <property type="term" value="C:plasma membrane"/>
    <property type="evidence" value="ECO:0007669"/>
    <property type="project" value="TreeGrafter"/>
</dbReference>
<evidence type="ECO:0000313" key="5">
    <source>
        <dbReference type="Proteomes" id="UP000597762"/>
    </source>
</evidence>
<dbReference type="EMBL" id="CAHIKZ030000999">
    <property type="protein sequence ID" value="CAE1248350.1"/>
    <property type="molecule type" value="Genomic_DNA"/>
</dbReference>
<gene>
    <name evidence="4" type="ORF">SPHA_26113</name>
</gene>
<dbReference type="OrthoDB" id="10268090at2759"/>
<organism evidence="4 5">
    <name type="scientific">Acanthosepion pharaonis</name>
    <name type="common">Pharaoh cuttlefish</name>
    <name type="synonym">Sepia pharaonis</name>
    <dbReference type="NCBI Taxonomy" id="158019"/>
    <lineage>
        <taxon>Eukaryota</taxon>
        <taxon>Metazoa</taxon>
        <taxon>Spiralia</taxon>
        <taxon>Lophotrochozoa</taxon>
        <taxon>Mollusca</taxon>
        <taxon>Cephalopoda</taxon>
        <taxon>Coleoidea</taxon>
        <taxon>Decapodiformes</taxon>
        <taxon>Sepiida</taxon>
        <taxon>Sepiina</taxon>
        <taxon>Sepiidae</taxon>
        <taxon>Acanthosepion</taxon>
    </lineage>
</organism>
<keyword evidence="2" id="KW-0472">Membrane</keyword>
<dbReference type="SUPFAM" id="SSF51735">
    <property type="entry name" value="NAD(P)-binding Rossmann-fold domains"/>
    <property type="match status" value="1"/>
</dbReference>
<dbReference type="GO" id="GO:0005811">
    <property type="term" value="C:lipid droplet"/>
    <property type="evidence" value="ECO:0007669"/>
    <property type="project" value="TreeGrafter"/>
</dbReference>
<dbReference type="InterPro" id="IPR036291">
    <property type="entry name" value="NAD(P)-bd_dom_sf"/>
</dbReference>
<comment type="caution">
    <text evidence="4">The sequence shown here is derived from an EMBL/GenBank/DDBJ whole genome shotgun (WGS) entry which is preliminary data.</text>
</comment>
<dbReference type="FunFam" id="3.40.50.720:FF:000178">
    <property type="entry name" value="Saccharopine dehydrogenase-like oxidoreductase"/>
    <property type="match status" value="1"/>
</dbReference>